<evidence type="ECO:0000313" key="1">
    <source>
        <dbReference type="EMBL" id="WQJ53299.1"/>
    </source>
</evidence>
<dbReference type="EMBL" id="OR769223">
    <property type="protein sequence ID" value="WQJ53299.1"/>
    <property type="molecule type" value="Genomic_DNA"/>
</dbReference>
<reference evidence="1 2" key="1">
    <citation type="submission" date="2023-11" db="EMBL/GenBank/DDBJ databases">
        <authorList>
            <person name="Cook R."/>
            <person name="Crisci M."/>
            <person name="Pye H."/>
            <person name="Adriaenssens E."/>
            <person name="Santini J."/>
        </authorList>
    </citation>
    <scope>NUCLEOTIDE SEQUENCE [LARGE SCALE GENOMIC DNA]</scope>
    <source>
        <strain evidence="1">Lak_Megaphage_Sonny</strain>
    </source>
</reference>
<keyword evidence="2" id="KW-1185">Reference proteome</keyword>
<dbReference type="Proteomes" id="UP001358193">
    <property type="component" value="Segment"/>
</dbReference>
<proteinExistence type="predicted"/>
<name>A0ABZ0Z5E3_9CAUD</name>
<evidence type="ECO:0000313" key="2">
    <source>
        <dbReference type="Proteomes" id="UP001358193"/>
    </source>
</evidence>
<accession>A0ABZ0Z5E3</accession>
<sequence length="138" mass="15731">MNDVQCMNIISKVDLENKGFFVDQIIDGEYTKVSFGDISGLVWFSPFKSKIDFYINFIAECSSKEFFRKLYENFDIILLDEDDYQIYNMGTAGLKELSESTKDKLTGTCDTIIVPHIMVGSSKIGPAKRPMNLDDLKK</sequence>
<organism evidence="1 2">
    <name type="scientific">phage Lak_Megaphage_Sonny</name>
    <dbReference type="NCBI Taxonomy" id="3109229"/>
    <lineage>
        <taxon>Viruses</taxon>
        <taxon>Duplodnaviria</taxon>
        <taxon>Heunggongvirae</taxon>
        <taxon>Uroviricota</taxon>
        <taxon>Caudoviricetes</taxon>
        <taxon>Caudoviricetes code 15 clade</taxon>
    </lineage>
</organism>
<protein>
    <submittedName>
        <fullName evidence="1">Uncharacterized protein</fullName>
    </submittedName>
</protein>